<dbReference type="PANTHER" id="PTHR45527">
    <property type="entry name" value="NONRIBOSOMAL PEPTIDE SYNTHETASE"/>
    <property type="match status" value="1"/>
</dbReference>
<sequence>MANDLNIIRNFIKEKIQNGLKVSSQNGKLIIKGNLASLSNEDKQFFKQNKDSIISVVSQLSNTRSKLKPHTYPKDRIPLSFSQQRLWFLDKVQGGGIEYNVPLIFKVTGSLDLASVKKALQSILERHEVLRTVYIETEQSLVYQKVCDNPEVDIERYDLTEIADNRKQSQVKSIITQNAAKPFNLSSDLMLRCLYIHTSNATDTQPSSGVLFFNIHHIASDGWSMNVISREFVTFYQAHSAGESAELPPLQFQYADYACWQREWLDGKVLGTQLSYWQKKLDGAPALHGIATLNARPKVKQSVGKTVSETLSLDIATKLQKIANDFQLTPFMLIHATLALVISKHSNSQDIVIGTPVANRLVAGLEPLIGFFVNSLALRLNTNHTNLAAYFEHVREVHLEAQSNQDVPFDQLVEHLKLERSTSHSPLIQIMLTTMTDYKLQSDVKYELPGIDIEPLDLAESTSKFDMDIDVSFTNKGLFIDWTYDEALFGESQIQLLVEHLCNVLTAISNLGEQSTGQVALADIAMLSNTEIDKLLDKAAGSTIARETPQCLHQIFEQQTELTPDACAVITNQGATSYRELNHKANIIAHQILAYKKAMVNPLVGLYIERSVEMIAGLLGILKAGCGYLALDIKHSDKIIVERVEDANVGLILSSSVNAQALNDTANIDIIHLDKIDWVQEVPDLEVSVNEQSLAYALTTSGSTGKPKLIGMHHKPLVNLIYAMQENCQEIAKPHTVLQFSSIGFDMSFTDIFLALLQGGSLQLVTETEQFDVEEIATKLQSANISLANLPYSMLQTLASYSNERQLLFPSLEVVISTAALLVITPEIRTFFKRHPNIRLVNQYGPSETHVCTSTVLTSEVDEWPESIAIGAPISNTHCYVVDHNGELVPDGAIGELFIGGECVGKGYLNNAALTKQSFIPNTFPGDTSPLLYRSGDLVRWLDNGELEYIGRKDEQVKIRGFRIEIGAVESQITNCSKIAKSCVIAIEDREMLVAYILPKATIDIPELKAELSQKLPEYMIPNRFIVVENWPLTTNGKTDKKRLPAYDDVVDDEGISPPETITEQTLAVIWTELLGVPKNSIGRESSFFSLGGHSLLAVRLTSEIRTQLDCEVAIKDVFQSPTLTALANIIDTQSNRVERPPILPVERTGKYLPLSYSQQRLWFLDSLQGGTPEYNMPIIFELHGDLDLPLLNLVFQTIVDRHEVLRTNFINTDGEVTQHIKSAKNVSFATTVIDLAITDGADQTAQIQQLVEQEIRTPFDLACDLMLRTKYIKTGEHEGVLTVNMHHIASDGWSLEVFTKEFVTLYSAFHAGQTNPLPALDIQYADYAHWQRSYLNEAMLESQLTYWQQQLVDLPEVHNLPTQYPRPNIKQYEGDLVKLSLPEHAAHQLQTMAKKHGVTQFMLCHGIFALLLARYCGTNDIVIGVPVANRLHTEVDNLIGMFINNLVLRLDVEQGSIAKYLQHVKTTHLEAQENQDVPFEQLVESLNVTRSTSHAPLFQIMMTTNTEYGISSNEENFTLPGIELKPYSSNVIHEKFDLHVDFRITNGGIDLSCTFDCHLFDKAFITQFMGHLEQMVLAVSAQSCATDTQLCPSKLPMLNQEEADFLLHALNDTASDYPSDLCIHELFEHQATAHPDNIAIVFENEQLTYGELNARANQLAHCLVTQHDVKPDTLVGLCIERSLEMVIGILAILKAGGAYVPLEPSYPQARLSYMLDDASLDVVLSENNTSVVLHEIYTGTLIDMKNNSYFAQFPTTNVDLTAQGLTSTHLAYVIYTSGSTGKPKGVMVEHQALVNRIHWMQTRYNMTVDDTVLQKTPYSFDVSVWEFVWPLSYGGRLVIAKPEGHKDSIYLCELIQRSAITKLHFVPSMLGAMLENEEFKLCTNLKQVFCSGEALQVSHVEGVRQALPNTELHNLYGPTEAAIDVSYWNCNGDISHGVPIGKPIDNIQLMVLDKFLNMTPHGVAGELFIGGAGLARGYLNRPELTAERFIDNPYFDASNPNSSKRLYRTGDLVRYLPDGNLEFIARIDHQVKIRGFRIELGEIEAQLSQQPRVDSSLVVATELAGSQQLVAYVKPTNALNEGDQSNYLSGLKSTLNSVLPDYMVPSVLMIVDEWPLTPNGKLDRKALAQPQQSIEVEYVAPQTDTEHTLVNIWAELLKIEAQKISIHNGFFELGGHSILVIRLLSRIEQELGLKLELQGLYEVSELRELAQICDSLKLNLDAQNKLNELEETEFEDVEF</sequence>
<dbReference type="CDD" id="cd19531">
    <property type="entry name" value="LCL_NRPS-like"/>
    <property type="match status" value="2"/>
</dbReference>
<dbReference type="Pfam" id="PF00550">
    <property type="entry name" value="PP-binding"/>
    <property type="match status" value="2"/>
</dbReference>
<dbReference type="InterPro" id="IPR010071">
    <property type="entry name" value="AA_adenyl_dom"/>
</dbReference>
<dbReference type="PROSITE" id="PS00012">
    <property type="entry name" value="PHOSPHOPANTETHEINE"/>
    <property type="match status" value="2"/>
</dbReference>
<dbReference type="InterPro" id="IPR045851">
    <property type="entry name" value="AMP-bd_C_sf"/>
</dbReference>
<feature type="domain" description="Carrier" evidence="4">
    <location>
        <begin position="1058"/>
        <end position="1135"/>
    </location>
</feature>
<dbReference type="Gene3D" id="3.30.300.30">
    <property type="match status" value="2"/>
</dbReference>
<keyword evidence="2" id="KW-0596">Phosphopantetheine</keyword>
<reference evidence="5 6" key="1">
    <citation type="submission" date="2023-05" db="EMBL/GenBank/DDBJ databases">
        <title>Pseudoalteromonas ardens sp. nov., Pseudoalteromonas obscura sp. nov., and Pseudoalteromonas umbrosa sp. nov., isolated from the coral Montipora capitata.</title>
        <authorList>
            <person name="Thomas E.M."/>
            <person name="Smith E.M."/>
            <person name="Papke E."/>
            <person name="Shlafstein M.D."/>
            <person name="Oline D.K."/>
            <person name="Videau P."/>
            <person name="Saw J.H."/>
            <person name="Strangman W.K."/>
            <person name="Ushijima B."/>
        </authorList>
    </citation>
    <scope>NUCLEOTIDE SEQUENCE [LARGE SCALE GENOMIC DNA]</scope>
    <source>
        <strain evidence="5 6">P94</strain>
    </source>
</reference>
<dbReference type="Gene3D" id="3.40.50.980">
    <property type="match status" value="2"/>
</dbReference>
<dbReference type="EMBL" id="JASJUT010000002">
    <property type="protein sequence ID" value="MDK2594368.1"/>
    <property type="molecule type" value="Genomic_DNA"/>
</dbReference>
<accession>A0ABT7EH70</accession>
<dbReference type="PROSITE" id="PS50075">
    <property type="entry name" value="CARRIER"/>
    <property type="match status" value="2"/>
</dbReference>
<dbReference type="PANTHER" id="PTHR45527:SF1">
    <property type="entry name" value="FATTY ACID SYNTHASE"/>
    <property type="match status" value="1"/>
</dbReference>
<evidence type="ECO:0000256" key="1">
    <source>
        <dbReference type="ARBA" id="ARBA00001957"/>
    </source>
</evidence>
<dbReference type="InterPro" id="IPR000873">
    <property type="entry name" value="AMP-dep_synth/lig_dom"/>
</dbReference>
<comment type="cofactor">
    <cofactor evidence="1">
        <name>pantetheine 4'-phosphate</name>
        <dbReference type="ChEBI" id="CHEBI:47942"/>
    </cofactor>
</comment>
<evidence type="ECO:0000256" key="2">
    <source>
        <dbReference type="ARBA" id="ARBA00022450"/>
    </source>
</evidence>
<dbReference type="Pfam" id="PF13193">
    <property type="entry name" value="AMP-binding_C"/>
    <property type="match status" value="2"/>
</dbReference>
<proteinExistence type="predicted"/>
<dbReference type="CDD" id="cd05930">
    <property type="entry name" value="A_NRPS"/>
    <property type="match status" value="1"/>
</dbReference>
<dbReference type="InterPro" id="IPR023213">
    <property type="entry name" value="CAT-like_dom_sf"/>
</dbReference>
<dbReference type="InterPro" id="IPR020806">
    <property type="entry name" value="PKS_PP-bd"/>
</dbReference>
<dbReference type="Gene3D" id="3.30.559.10">
    <property type="entry name" value="Chloramphenicol acetyltransferase-like domain"/>
    <property type="match status" value="2"/>
</dbReference>
<dbReference type="Proteomes" id="UP001231915">
    <property type="component" value="Unassembled WGS sequence"/>
</dbReference>
<feature type="domain" description="Carrier" evidence="4">
    <location>
        <begin position="2141"/>
        <end position="2218"/>
    </location>
</feature>
<dbReference type="InterPro" id="IPR009081">
    <property type="entry name" value="PP-bd_ACP"/>
</dbReference>
<dbReference type="Gene3D" id="3.40.50.12780">
    <property type="entry name" value="N-terminal domain of ligase-like"/>
    <property type="match status" value="1"/>
</dbReference>
<dbReference type="Pfam" id="PF00501">
    <property type="entry name" value="AMP-binding"/>
    <property type="match status" value="2"/>
</dbReference>
<dbReference type="InterPro" id="IPR036736">
    <property type="entry name" value="ACP-like_sf"/>
</dbReference>
<dbReference type="Pfam" id="PF00668">
    <property type="entry name" value="Condensation"/>
    <property type="match status" value="2"/>
</dbReference>
<dbReference type="SUPFAM" id="SSF56801">
    <property type="entry name" value="Acetyl-CoA synthetase-like"/>
    <property type="match status" value="2"/>
</dbReference>
<dbReference type="Gene3D" id="1.10.1200.10">
    <property type="entry name" value="ACP-like"/>
    <property type="match status" value="2"/>
</dbReference>
<keyword evidence="3" id="KW-0597">Phosphoprotein</keyword>
<evidence type="ECO:0000313" key="5">
    <source>
        <dbReference type="EMBL" id="MDK2594368.1"/>
    </source>
</evidence>
<evidence type="ECO:0000256" key="3">
    <source>
        <dbReference type="ARBA" id="ARBA00022553"/>
    </source>
</evidence>
<keyword evidence="6" id="KW-1185">Reference proteome</keyword>
<dbReference type="InterPro" id="IPR042099">
    <property type="entry name" value="ANL_N_sf"/>
</dbReference>
<dbReference type="SUPFAM" id="SSF47336">
    <property type="entry name" value="ACP-like"/>
    <property type="match status" value="2"/>
</dbReference>
<dbReference type="Gene3D" id="3.30.559.30">
    <property type="entry name" value="Nonribosomal peptide synthetase, condensation domain"/>
    <property type="match status" value="2"/>
</dbReference>
<dbReference type="NCBIfam" id="NF003417">
    <property type="entry name" value="PRK04813.1"/>
    <property type="match status" value="2"/>
</dbReference>
<dbReference type="Gene3D" id="2.30.38.10">
    <property type="entry name" value="Luciferase, Domain 3"/>
    <property type="match status" value="1"/>
</dbReference>
<dbReference type="SUPFAM" id="SSF52777">
    <property type="entry name" value="CoA-dependent acyltransferases"/>
    <property type="match status" value="4"/>
</dbReference>
<dbReference type="InterPro" id="IPR001242">
    <property type="entry name" value="Condensation_dom"/>
</dbReference>
<name>A0ABT7EH70_9GAMM</name>
<dbReference type="PROSITE" id="PS00455">
    <property type="entry name" value="AMP_BINDING"/>
    <property type="match status" value="1"/>
</dbReference>
<dbReference type="NCBIfam" id="TIGR01733">
    <property type="entry name" value="AA-adenyl-dom"/>
    <property type="match status" value="2"/>
</dbReference>
<protein>
    <submittedName>
        <fullName evidence="5">Amino acid adenylation domain-containing protein</fullName>
    </submittedName>
</protein>
<dbReference type="SMART" id="SM00823">
    <property type="entry name" value="PKS_PP"/>
    <property type="match status" value="2"/>
</dbReference>
<dbReference type="InterPro" id="IPR020845">
    <property type="entry name" value="AMP-binding_CS"/>
</dbReference>
<dbReference type="InterPro" id="IPR006162">
    <property type="entry name" value="Ppantetheine_attach_site"/>
</dbReference>
<dbReference type="RefSeq" id="WP_284136520.1">
    <property type="nucleotide sequence ID" value="NZ_JASJUT010000002.1"/>
</dbReference>
<comment type="caution">
    <text evidence="5">The sequence shown here is derived from an EMBL/GenBank/DDBJ whole genome shotgun (WGS) entry which is preliminary data.</text>
</comment>
<evidence type="ECO:0000259" key="4">
    <source>
        <dbReference type="PROSITE" id="PS50075"/>
    </source>
</evidence>
<evidence type="ECO:0000313" key="6">
    <source>
        <dbReference type="Proteomes" id="UP001231915"/>
    </source>
</evidence>
<organism evidence="5 6">
    <name type="scientific">Pseudoalteromonas obscura</name>
    <dbReference type="NCBI Taxonomy" id="3048491"/>
    <lineage>
        <taxon>Bacteria</taxon>
        <taxon>Pseudomonadati</taxon>
        <taxon>Pseudomonadota</taxon>
        <taxon>Gammaproteobacteria</taxon>
        <taxon>Alteromonadales</taxon>
        <taxon>Pseudoalteromonadaceae</taxon>
        <taxon>Pseudoalteromonas</taxon>
    </lineage>
</organism>
<dbReference type="InterPro" id="IPR025110">
    <property type="entry name" value="AMP-bd_C"/>
</dbReference>
<gene>
    <name evidence="5" type="ORF">QNM18_04720</name>
</gene>